<sequence length="372" mass="42926">MALMTPLANPKVWLRWASKSCKMPFRHRSTFFIFFFILHLNFNSQALFDIGRSSKTMQISESAEKAGASTSGPVGYWFPPSHESRVPSMLEGYKKSLHEENNPPPISFLNLFRKTSKDKLAEHTIEIYPLRKSNKFFIDQMNPKTMRCNFHPSMIQLGFQNIWEKPQVLGVEVKEWLEVLAHLLMNDPLGDAIVQDKLVSTLYGLSSLQLRYHTNPDILPHIDAVWDLVYKRIQDGRRFTLPMSMDLPWYKEILNPTKGFSEQMGKPNRLIELTNGDKEIVDALSVDFQTSSRALKKFQKSFHSYSAYKRVAVLAAFYNCLKMYPDGHTTTILNDIQPTEHSILLNHEIELIRFILSHSGRRKKNLVHNPGA</sequence>
<dbReference type="VEuPathDB" id="FungiDB:VP01_2212g1"/>
<comment type="caution">
    <text evidence="1">The sequence shown here is derived from an EMBL/GenBank/DDBJ whole genome shotgun (WGS) entry which is preliminary data.</text>
</comment>
<keyword evidence="2" id="KW-1185">Reference proteome</keyword>
<dbReference type="EMBL" id="LAVV01007073">
    <property type="protein sequence ID" value="KNZ57202.1"/>
    <property type="molecule type" value="Genomic_DNA"/>
</dbReference>
<proteinExistence type="predicted"/>
<dbReference type="OrthoDB" id="2500177at2759"/>
<evidence type="ECO:0000313" key="2">
    <source>
        <dbReference type="Proteomes" id="UP000037035"/>
    </source>
</evidence>
<dbReference type="AlphaFoldDB" id="A0A0L6V9G1"/>
<evidence type="ECO:0000313" key="1">
    <source>
        <dbReference type="EMBL" id="KNZ57202.1"/>
    </source>
</evidence>
<name>A0A0L6V9G1_9BASI</name>
<gene>
    <name evidence="1" type="ORF">VP01_2212g1</name>
</gene>
<reference evidence="1 2" key="1">
    <citation type="submission" date="2015-08" db="EMBL/GenBank/DDBJ databases">
        <title>Next Generation Sequencing and Analysis of the Genome of Puccinia sorghi L Schw, the Causal Agent of Maize Common Rust.</title>
        <authorList>
            <person name="Rochi L."/>
            <person name="Burguener G."/>
            <person name="Darino M."/>
            <person name="Turjanski A."/>
            <person name="Kreff E."/>
            <person name="Dieguez M.J."/>
            <person name="Sacco F."/>
        </authorList>
    </citation>
    <scope>NUCLEOTIDE SEQUENCE [LARGE SCALE GENOMIC DNA]</scope>
    <source>
        <strain evidence="1 2">RO10H11247</strain>
    </source>
</reference>
<protein>
    <submittedName>
        <fullName evidence="1">Uncharacterized protein</fullName>
    </submittedName>
</protein>
<dbReference type="Proteomes" id="UP000037035">
    <property type="component" value="Unassembled WGS sequence"/>
</dbReference>
<accession>A0A0L6V9G1</accession>
<organism evidence="1 2">
    <name type="scientific">Puccinia sorghi</name>
    <dbReference type="NCBI Taxonomy" id="27349"/>
    <lineage>
        <taxon>Eukaryota</taxon>
        <taxon>Fungi</taxon>
        <taxon>Dikarya</taxon>
        <taxon>Basidiomycota</taxon>
        <taxon>Pucciniomycotina</taxon>
        <taxon>Pucciniomycetes</taxon>
        <taxon>Pucciniales</taxon>
        <taxon>Pucciniaceae</taxon>
        <taxon>Puccinia</taxon>
    </lineage>
</organism>